<proteinExistence type="predicted"/>
<sequence>MTEDFMQHVDAETVEAMTFYSIEEKLEEHGRRCSEFGIPSPTSVPYEFESKIINKKAELRIGQEMYA</sequence>
<dbReference type="AlphaFoldDB" id="A0A8S3BFX3"/>
<dbReference type="Proteomes" id="UP000681720">
    <property type="component" value="Unassembled WGS sequence"/>
</dbReference>
<protein>
    <submittedName>
        <fullName evidence="2">Uncharacterized protein</fullName>
    </submittedName>
</protein>
<evidence type="ECO:0000313" key="1">
    <source>
        <dbReference type="EMBL" id="CAF4701899.1"/>
    </source>
</evidence>
<feature type="non-terminal residue" evidence="2">
    <location>
        <position position="67"/>
    </location>
</feature>
<evidence type="ECO:0000313" key="2">
    <source>
        <dbReference type="EMBL" id="CAF4816298.1"/>
    </source>
</evidence>
<reference evidence="2" key="1">
    <citation type="submission" date="2021-02" db="EMBL/GenBank/DDBJ databases">
        <authorList>
            <person name="Nowell W R."/>
        </authorList>
    </citation>
    <scope>NUCLEOTIDE SEQUENCE</scope>
</reference>
<comment type="caution">
    <text evidence="2">The sequence shown here is derived from an EMBL/GenBank/DDBJ whole genome shotgun (WGS) entry which is preliminary data.</text>
</comment>
<evidence type="ECO:0000313" key="3">
    <source>
        <dbReference type="Proteomes" id="UP000681967"/>
    </source>
</evidence>
<accession>A0A8S3BFX3</accession>
<gene>
    <name evidence="2" type="ORF">BYL167_LOCUS48788</name>
    <name evidence="1" type="ORF">GIL414_LOCUS43100</name>
</gene>
<name>A0A8S3BFX3_9BILA</name>
<organism evidence="2 3">
    <name type="scientific">Rotaria magnacalcarata</name>
    <dbReference type="NCBI Taxonomy" id="392030"/>
    <lineage>
        <taxon>Eukaryota</taxon>
        <taxon>Metazoa</taxon>
        <taxon>Spiralia</taxon>
        <taxon>Gnathifera</taxon>
        <taxon>Rotifera</taxon>
        <taxon>Eurotatoria</taxon>
        <taxon>Bdelloidea</taxon>
        <taxon>Philodinida</taxon>
        <taxon>Philodinidae</taxon>
        <taxon>Rotaria</taxon>
    </lineage>
</organism>
<dbReference type="EMBL" id="CAJOBH010143532">
    <property type="protein sequence ID" value="CAF4816298.1"/>
    <property type="molecule type" value="Genomic_DNA"/>
</dbReference>
<dbReference type="Proteomes" id="UP000681967">
    <property type="component" value="Unassembled WGS sequence"/>
</dbReference>
<dbReference type="EMBL" id="CAJOBJ010126492">
    <property type="protein sequence ID" value="CAF4701899.1"/>
    <property type="molecule type" value="Genomic_DNA"/>
</dbReference>